<name>A0AAW1J948_SAPOF</name>
<evidence type="ECO:0000259" key="3">
    <source>
        <dbReference type="PROSITE" id="PS51277"/>
    </source>
</evidence>
<dbReference type="InterPro" id="IPR004873">
    <property type="entry name" value="BURP_dom"/>
</dbReference>
<dbReference type="PROSITE" id="PS51277">
    <property type="entry name" value="BURP"/>
    <property type="match status" value="1"/>
</dbReference>
<feature type="chain" id="PRO_5043799855" description="BURP domain-containing protein" evidence="2">
    <location>
        <begin position="22"/>
        <end position="480"/>
    </location>
</feature>
<reference evidence="4" key="1">
    <citation type="submission" date="2024-03" db="EMBL/GenBank/DDBJ databases">
        <title>WGS assembly of Saponaria officinalis var. Norfolk2.</title>
        <authorList>
            <person name="Jenkins J."/>
            <person name="Shu S."/>
            <person name="Grimwood J."/>
            <person name="Barry K."/>
            <person name="Goodstein D."/>
            <person name="Schmutz J."/>
            <person name="Leebens-Mack J."/>
            <person name="Osbourn A."/>
        </authorList>
    </citation>
    <scope>NUCLEOTIDE SEQUENCE [LARGE SCALE GENOMIC DNA]</scope>
    <source>
        <strain evidence="4">JIC</strain>
    </source>
</reference>
<dbReference type="PANTHER" id="PTHR31236:SF2">
    <property type="entry name" value="BURP DOMAIN PROTEIN RD22"/>
    <property type="match status" value="1"/>
</dbReference>
<feature type="signal peptide" evidence="2">
    <location>
        <begin position="1"/>
        <end position="21"/>
    </location>
</feature>
<feature type="region of interest" description="Disordered" evidence="1">
    <location>
        <begin position="73"/>
        <end position="92"/>
    </location>
</feature>
<dbReference type="InterPro" id="IPR044816">
    <property type="entry name" value="BURP"/>
</dbReference>
<evidence type="ECO:0000256" key="2">
    <source>
        <dbReference type="SAM" id="SignalP"/>
    </source>
</evidence>
<evidence type="ECO:0000256" key="1">
    <source>
        <dbReference type="SAM" id="MobiDB-lite"/>
    </source>
</evidence>
<evidence type="ECO:0000313" key="4">
    <source>
        <dbReference type="EMBL" id="KAK9699878.1"/>
    </source>
</evidence>
<dbReference type="Proteomes" id="UP001443914">
    <property type="component" value="Unassembled WGS sequence"/>
</dbReference>
<protein>
    <recommendedName>
        <fullName evidence="3">BURP domain-containing protein</fullName>
    </recommendedName>
</protein>
<keyword evidence="2" id="KW-0732">Signal</keyword>
<comment type="caution">
    <text evidence="4">The sequence shown here is derived from an EMBL/GenBank/DDBJ whole genome shotgun (WGS) entry which is preliminary data.</text>
</comment>
<proteinExistence type="predicted"/>
<keyword evidence="5" id="KW-1185">Reference proteome</keyword>
<dbReference type="PANTHER" id="PTHR31236">
    <property type="entry name" value="BURP DOMAIN PROTEIN USPL1-LIKE"/>
    <property type="match status" value="1"/>
</dbReference>
<dbReference type="AlphaFoldDB" id="A0AAW1J948"/>
<gene>
    <name evidence="4" type="ORF">RND81_08G201300</name>
</gene>
<dbReference type="Pfam" id="PF03181">
    <property type="entry name" value="BURP"/>
    <property type="match status" value="1"/>
</dbReference>
<sequence length="480" mass="53121">MGRHLLILLFLCIIALKGNHASVSPVEYWKNKLPTTSMPQSIMDSLLPSGEVTRTNSQVNTNGHDEVLSKNPLHSTSDCHHLSSRSAKSSSLVGGPGYDGSLSYAKNSIKNSPVDGLVYDDSLSYAKNSIKNSPVDGPYDGLLSYTKDSIKNSLASAPGYIGLLSYKEPNAKDSIHSTNSDEDRLLSFSVKDSLDSAPGYDELLSYSINAAKKSPSSSNSNNNYGDVLSYVKTSRKLLEDPNGYDGSLSYAGNISPRSMDTIMKDQTFFVEEDLHHGKKMTLVFQKGNKKNILFLPRQVSNKIPFSSNKLPEIYNIFSMDPESQEAHMLASRIELCEEPRVKNVEKKCVTSLESMVDFVVSEIGNNVKAMTTNLEQDYPKMEYTIHRVTELSKNDHETVVCHKLGYPYAVFYCHSTTTIRSYKVDLVGNDGTVIEAIAACHREMNPILEEYVVNVLKVVPGSTRICHFPGAEDNIIWVAE</sequence>
<dbReference type="SMART" id="SM01045">
    <property type="entry name" value="BURP"/>
    <property type="match status" value="1"/>
</dbReference>
<accession>A0AAW1J948</accession>
<dbReference type="EMBL" id="JBDFQZ010000008">
    <property type="protein sequence ID" value="KAK9699878.1"/>
    <property type="molecule type" value="Genomic_DNA"/>
</dbReference>
<organism evidence="4 5">
    <name type="scientific">Saponaria officinalis</name>
    <name type="common">Common soapwort</name>
    <name type="synonym">Lychnis saponaria</name>
    <dbReference type="NCBI Taxonomy" id="3572"/>
    <lineage>
        <taxon>Eukaryota</taxon>
        <taxon>Viridiplantae</taxon>
        <taxon>Streptophyta</taxon>
        <taxon>Embryophyta</taxon>
        <taxon>Tracheophyta</taxon>
        <taxon>Spermatophyta</taxon>
        <taxon>Magnoliopsida</taxon>
        <taxon>eudicotyledons</taxon>
        <taxon>Gunneridae</taxon>
        <taxon>Pentapetalae</taxon>
        <taxon>Caryophyllales</taxon>
        <taxon>Caryophyllaceae</taxon>
        <taxon>Caryophylleae</taxon>
        <taxon>Saponaria</taxon>
    </lineage>
</organism>
<evidence type="ECO:0000313" key="5">
    <source>
        <dbReference type="Proteomes" id="UP001443914"/>
    </source>
</evidence>
<feature type="domain" description="BURP" evidence="3">
    <location>
        <begin position="268"/>
        <end position="480"/>
    </location>
</feature>